<feature type="signal peptide" evidence="1">
    <location>
        <begin position="1"/>
        <end position="27"/>
    </location>
</feature>
<keyword evidence="1" id="KW-0732">Signal</keyword>
<dbReference type="InterPro" id="IPR012938">
    <property type="entry name" value="Glc/Sorbosone_DH"/>
</dbReference>
<dbReference type="PANTHER" id="PTHR19328">
    <property type="entry name" value="HEDGEHOG-INTERACTING PROTEIN"/>
    <property type="match status" value="1"/>
</dbReference>
<protein>
    <submittedName>
        <fullName evidence="3">Oxidoreductase</fullName>
    </submittedName>
</protein>
<evidence type="ECO:0000256" key="1">
    <source>
        <dbReference type="SAM" id="SignalP"/>
    </source>
</evidence>
<dbReference type="InterPro" id="IPR011041">
    <property type="entry name" value="Quinoprot_gluc/sorb_DH_b-prop"/>
</dbReference>
<dbReference type="InterPro" id="IPR011042">
    <property type="entry name" value="6-blade_b-propeller_TolB-like"/>
</dbReference>
<evidence type="ECO:0000313" key="4">
    <source>
        <dbReference type="Proteomes" id="UP000288279"/>
    </source>
</evidence>
<organism evidence="3 4">
    <name type="scientific">Pseudidiomarina taiwanensis</name>
    <dbReference type="NCBI Taxonomy" id="337250"/>
    <lineage>
        <taxon>Bacteria</taxon>
        <taxon>Pseudomonadati</taxon>
        <taxon>Pseudomonadota</taxon>
        <taxon>Gammaproteobacteria</taxon>
        <taxon>Alteromonadales</taxon>
        <taxon>Idiomarinaceae</taxon>
        <taxon>Pseudidiomarina</taxon>
    </lineage>
</organism>
<dbReference type="SUPFAM" id="SSF50952">
    <property type="entry name" value="Soluble quinoprotein glucose dehydrogenase"/>
    <property type="match status" value="1"/>
</dbReference>
<feature type="domain" description="Glucose/Sorbosone dehydrogenase" evidence="2">
    <location>
        <begin position="46"/>
        <end position="377"/>
    </location>
</feature>
<dbReference type="Gene3D" id="2.120.10.30">
    <property type="entry name" value="TolB, C-terminal domain"/>
    <property type="match status" value="1"/>
</dbReference>
<dbReference type="EMBL" id="PIQG01000004">
    <property type="protein sequence ID" value="RUO76513.1"/>
    <property type="molecule type" value="Genomic_DNA"/>
</dbReference>
<comment type="caution">
    <text evidence="3">The sequence shown here is derived from an EMBL/GenBank/DDBJ whole genome shotgun (WGS) entry which is preliminary data.</text>
</comment>
<evidence type="ECO:0000259" key="2">
    <source>
        <dbReference type="Pfam" id="PF07995"/>
    </source>
</evidence>
<feature type="chain" id="PRO_5018989018" evidence="1">
    <location>
        <begin position="28"/>
        <end position="382"/>
    </location>
</feature>
<sequence length="382" mass="42177">MQSVKPILSAVLLALGVTAISTTAVHAKAIETQRHNIELEVVTEGLEYPWGMDFLPDGSVLITEKTGAVVHYHFDKNEKHTLSGVPEVVYAGQGGLLDIVVDPNFAENQWVYLSYAEADPAGGDGQSTAVTRARLDGHKLVDQELIFRVAPKFNSRFHFGSRLVFSPEGHLFITTGDRYHHMDDAQTLDNHDGKIVRIWPDGSVPEDNPFVDQAGAMPEIWSYGHRNVQGAAIHPLTGKLWAAEHGPKGGDEINIAEAANNYGWPVATFGIDYDDSIISDKTYVEGTVLPHYYWVPSIAISNMIFYTGDAFPEWKNDLFVAALRGSQVARLDLDGDRVMHEETLLQDDTKARLRDIAQGPDGFIYLLSDDKNGALLRIKPAE</sequence>
<accession>A0A432ZEZ8</accession>
<proteinExistence type="predicted"/>
<dbReference type="RefSeq" id="WP_126828304.1">
    <property type="nucleotide sequence ID" value="NZ_PIQG01000004.1"/>
</dbReference>
<evidence type="ECO:0000313" key="3">
    <source>
        <dbReference type="EMBL" id="RUO76513.1"/>
    </source>
</evidence>
<dbReference type="Pfam" id="PF07995">
    <property type="entry name" value="GSDH"/>
    <property type="match status" value="1"/>
</dbReference>
<keyword evidence="4" id="KW-1185">Reference proteome</keyword>
<name>A0A432ZEZ8_9GAMM</name>
<dbReference type="PANTHER" id="PTHR19328:SF75">
    <property type="entry name" value="ALDOSE SUGAR DEHYDROGENASE YLII"/>
    <property type="match status" value="1"/>
</dbReference>
<dbReference type="AlphaFoldDB" id="A0A432ZEZ8"/>
<gene>
    <name evidence="3" type="ORF">CWI83_09160</name>
</gene>
<dbReference type="Proteomes" id="UP000288279">
    <property type="component" value="Unassembled WGS sequence"/>
</dbReference>
<dbReference type="OrthoDB" id="9770043at2"/>
<reference evidence="3 4" key="1">
    <citation type="journal article" date="2011" name="Front. Microbiol.">
        <title>Genomic signatures of strain selection and enhancement in Bacillus atrophaeus var. globigii, a historical biowarfare simulant.</title>
        <authorList>
            <person name="Gibbons H.S."/>
            <person name="Broomall S.M."/>
            <person name="McNew L.A."/>
            <person name="Daligault H."/>
            <person name="Chapman C."/>
            <person name="Bruce D."/>
            <person name="Karavis M."/>
            <person name="Krepps M."/>
            <person name="McGregor P.A."/>
            <person name="Hong C."/>
            <person name="Park K.H."/>
            <person name="Akmal A."/>
            <person name="Feldman A."/>
            <person name="Lin J.S."/>
            <person name="Chang W.E."/>
            <person name="Higgs B.W."/>
            <person name="Demirev P."/>
            <person name="Lindquist J."/>
            <person name="Liem A."/>
            <person name="Fochler E."/>
            <person name="Read T.D."/>
            <person name="Tapia R."/>
            <person name="Johnson S."/>
            <person name="Bishop-Lilly K.A."/>
            <person name="Detter C."/>
            <person name="Han C."/>
            <person name="Sozhamannan S."/>
            <person name="Rosenzweig C.N."/>
            <person name="Skowronski E.W."/>
        </authorList>
    </citation>
    <scope>NUCLEOTIDE SEQUENCE [LARGE SCALE GENOMIC DNA]</scope>
    <source>
        <strain evidence="3 4">PIT1</strain>
    </source>
</reference>